<feature type="region of interest" description="Disordered" evidence="1">
    <location>
        <begin position="14"/>
        <end position="35"/>
    </location>
</feature>
<name>A0ABQ2JGN9_9DEIO</name>
<gene>
    <name evidence="2" type="ORF">GCM10010842_34880</name>
</gene>
<dbReference type="EMBL" id="BMOR01000026">
    <property type="protein sequence ID" value="GGN45395.1"/>
    <property type="molecule type" value="Genomic_DNA"/>
</dbReference>
<proteinExistence type="predicted"/>
<comment type="caution">
    <text evidence="2">The sequence shown here is derived from an EMBL/GenBank/DDBJ whole genome shotgun (WGS) entry which is preliminary data.</text>
</comment>
<reference evidence="3" key="1">
    <citation type="journal article" date="2019" name="Int. J. Syst. Evol. Microbiol.">
        <title>The Global Catalogue of Microorganisms (GCM) 10K type strain sequencing project: providing services to taxonomists for standard genome sequencing and annotation.</title>
        <authorList>
            <consortium name="The Broad Institute Genomics Platform"/>
            <consortium name="The Broad Institute Genome Sequencing Center for Infectious Disease"/>
            <person name="Wu L."/>
            <person name="Ma J."/>
        </authorList>
    </citation>
    <scope>NUCLEOTIDE SEQUENCE [LARGE SCALE GENOMIC DNA]</scope>
    <source>
        <strain evidence="3">JCM 16918</strain>
    </source>
</reference>
<evidence type="ECO:0000313" key="3">
    <source>
        <dbReference type="Proteomes" id="UP000645517"/>
    </source>
</evidence>
<protein>
    <submittedName>
        <fullName evidence="2">Uncharacterized protein</fullName>
    </submittedName>
</protein>
<evidence type="ECO:0000256" key="1">
    <source>
        <dbReference type="SAM" id="MobiDB-lite"/>
    </source>
</evidence>
<evidence type="ECO:0000313" key="2">
    <source>
        <dbReference type="EMBL" id="GGN45395.1"/>
    </source>
</evidence>
<organism evidence="2 3">
    <name type="scientific">Deinococcus daejeonensis</name>
    <dbReference type="NCBI Taxonomy" id="1007098"/>
    <lineage>
        <taxon>Bacteria</taxon>
        <taxon>Thermotogati</taxon>
        <taxon>Deinococcota</taxon>
        <taxon>Deinococci</taxon>
        <taxon>Deinococcales</taxon>
        <taxon>Deinococcaceae</taxon>
        <taxon>Deinococcus</taxon>
    </lineage>
</organism>
<accession>A0ABQ2JGN9</accession>
<sequence length="97" mass="10107">MTRGDAYHSLVRDRAGAAARGKVQGTSAEPGWGAAMGDLRRKCDLPMTQPRPGHGGEGRRGAVMWSCELNDRTIHTKLTQAGSLTGGGMDADTGPGT</sequence>
<dbReference type="Proteomes" id="UP000645517">
    <property type="component" value="Unassembled WGS sequence"/>
</dbReference>
<keyword evidence="3" id="KW-1185">Reference proteome</keyword>